<feature type="domain" description="HAMP" evidence="5">
    <location>
        <begin position="160"/>
        <end position="216"/>
    </location>
</feature>
<evidence type="ECO:0000259" key="5">
    <source>
        <dbReference type="PROSITE" id="PS50885"/>
    </source>
</evidence>
<dbReference type="Gene3D" id="1.10.287.950">
    <property type="entry name" value="Methyl-accepting chemotaxis protein"/>
    <property type="match status" value="1"/>
</dbReference>
<dbReference type="GO" id="GO:0020037">
    <property type="term" value="F:heme binding"/>
    <property type="evidence" value="ECO:0007669"/>
    <property type="project" value="InterPro"/>
</dbReference>
<dbReference type="SUPFAM" id="SSF58104">
    <property type="entry name" value="Methyl-accepting chemotaxis protein (MCP) signaling domain"/>
    <property type="match status" value="1"/>
</dbReference>
<dbReference type="GO" id="GO:0006935">
    <property type="term" value="P:chemotaxis"/>
    <property type="evidence" value="ECO:0007669"/>
    <property type="project" value="UniProtKB-KW"/>
</dbReference>
<evidence type="ECO:0000256" key="2">
    <source>
        <dbReference type="ARBA" id="ARBA00029447"/>
    </source>
</evidence>
<dbReference type="CDD" id="cd01068">
    <property type="entry name" value="globin_sensor"/>
    <property type="match status" value="1"/>
</dbReference>
<dbReference type="PANTHER" id="PTHR43531">
    <property type="entry name" value="PROTEIN ICFG"/>
    <property type="match status" value="1"/>
</dbReference>
<dbReference type="PRINTS" id="PR00260">
    <property type="entry name" value="CHEMTRNSDUCR"/>
</dbReference>
<keyword evidence="1" id="KW-0145">Chemotaxis</keyword>
<dbReference type="OrthoDB" id="4514964at2"/>
<dbReference type="PROSITE" id="PS50111">
    <property type="entry name" value="CHEMOTAXIS_TRANSDUC_2"/>
    <property type="match status" value="1"/>
</dbReference>
<evidence type="ECO:0000313" key="7">
    <source>
        <dbReference type="Proteomes" id="UP000198994"/>
    </source>
</evidence>
<dbReference type="GO" id="GO:0019825">
    <property type="term" value="F:oxygen binding"/>
    <property type="evidence" value="ECO:0007669"/>
    <property type="project" value="InterPro"/>
</dbReference>
<dbReference type="RefSeq" id="WP_089955603.1">
    <property type="nucleotide sequence ID" value="NZ_FNAV01000002.1"/>
</dbReference>
<dbReference type="STRING" id="282683.SAMN04488105_102322"/>
<dbReference type="InterPro" id="IPR009050">
    <property type="entry name" value="Globin-like_sf"/>
</dbReference>
<evidence type="ECO:0000256" key="3">
    <source>
        <dbReference type="PROSITE-ProRule" id="PRU00284"/>
    </source>
</evidence>
<evidence type="ECO:0000313" key="6">
    <source>
        <dbReference type="EMBL" id="SDE29285.1"/>
    </source>
</evidence>
<dbReference type="InterPro" id="IPR004090">
    <property type="entry name" value="Chemotax_Me-accpt_rcpt"/>
</dbReference>
<evidence type="ECO:0000259" key="4">
    <source>
        <dbReference type="PROSITE" id="PS50111"/>
    </source>
</evidence>
<dbReference type="GO" id="GO:0007165">
    <property type="term" value="P:signal transduction"/>
    <property type="evidence" value="ECO:0007669"/>
    <property type="project" value="UniProtKB-KW"/>
</dbReference>
<dbReference type="InterPro" id="IPR003660">
    <property type="entry name" value="HAMP_dom"/>
</dbReference>
<dbReference type="Pfam" id="PF11563">
    <property type="entry name" value="Protoglobin"/>
    <property type="match status" value="1"/>
</dbReference>
<keyword evidence="3" id="KW-0807">Transducer</keyword>
<dbReference type="GO" id="GO:0004888">
    <property type="term" value="F:transmembrane signaling receptor activity"/>
    <property type="evidence" value="ECO:0007669"/>
    <property type="project" value="InterPro"/>
</dbReference>
<keyword evidence="7" id="KW-1185">Reference proteome</keyword>
<sequence>MAREQLERFRLVDQAQEDLRSAGRMLIPDLDAVLEAFYRRALADPVAAAFFADDSRVAHARAAQKAHWTRLLSGDLGEAYFTSIEHIGRVHAAIDLPLELFVSSYALASSDLLERLLAKLGLRLVGPSAARSRRIVSAVTRAFMLDIEQVTDVTFRVWGEEQKKAFDHLEAAIDELADGNLTHAVPGPGESDFPAAYDDVRVKLNGAARNLEALFARVALSMEDLLNIVQTVSGSADELSRRTSSQAASLEETTAAMQMINESVRSTSERTSETRGIFDSARREMYESSQVAGNAADVMGEIKTSSEKIAQIIGLIDDIAFQTNLLALNAGVEAARAGEAGRGFAVVAGEVRSLAANSSDAAREIRALIQSSSDQVKHGAVLVENARSSLERVVSGFSSMFDVVSSIAESSTEQSKGMQEISQSIIELDRITQSNASMVDQTSDAMDGIRRMAEDTRTQLGSLRFRQQGGSMEIGWGDGDEDLQRTG</sequence>
<dbReference type="GO" id="GO:0016020">
    <property type="term" value="C:membrane"/>
    <property type="evidence" value="ECO:0007669"/>
    <property type="project" value="InterPro"/>
</dbReference>
<dbReference type="Proteomes" id="UP000198994">
    <property type="component" value="Unassembled WGS sequence"/>
</dbReference>
<comment type="similarity">
    <text evidence="2">Belongs to the methyl-accepting chemotaxis (MCP) protein family.</text>
</comment>
<dbReference type="CDD" id="cd11386">
    <property type="entry name" value="MCP_signal"/>
    <property type="match status" value="1"/>
</dbReference>
<dbReference type="InterPro" id="IPR039379">
    <property type="entry name" value="Protoglobin_sensor_dom"/>
</dbReference>
<dbReference type="SMART" id="SM00283">
    <property type="entry name" value="MA"/>
    <property type="match status" value="1"/>
</dbReference>
<evidence type="ECO:0000256" key="1">
    <source>
        <dbReference type="ARBA" id="ARBA00022500"/>
    </source>
</evidence>
<accession>A0A1G7BSW1</accession>
<feature type="domain" description="Methyl-accepting transducer" evidence="4">
    <location>
        <begin position="221"/>
        <end position="450"/>
    </location>
</feature>
<dbReference type="PANTHER" id="PTHR43531:SF11">
    <property type="entry name" value="METHYL-ACCEPTING CHEMOTAXIS PROTEIN 3"/>
    <property type="match status" value="1"/>
</dbReference>
<dbReference type="InterPro" id="IPR051310">
    <property type="entry name" value="MCP_chemotaxis"/>
</dbReference>
<dbReference type="EMBL" id="FNAV01000002">
    <property type="protein sequence ID" value="SDE29285.1"/>
    <property type="molecule type" value="Genomic_DNA"/>
</dbReference>
<dbReference type="InterPro" id="IPR012292">
    <property type="entry name" value="Globin/Proto"/>
</dbReference>
<name>A0A1G7BSW1_9RHOB</name>
<reference evidence="7" key="1">
    <citation type="submission" date="2016-10" db="EMBL/GenBank/DDBJ databases">
        <authorList>
            <person name="Varghese N."/>
            <person name="Submissions S."/>
        </authorList>
    </citation>
    <scope>NUCLEOTIDE SEQUENCE [LARGE SCALE GENOMIC DNA]</scope>
    <source>
        <strain evidence="7">DSM 10146</strain>
    </source>
</reference>
<dbReference type="InterPro" id="IPR044398">
    <property type="entry name" value="Globin-sensor_dom"/>
</dbReference>
<dbReference type="InterPro" id="IPR004089">
    <property type="entry name" value="MCPsignal_dom"/>
</dbReference>
<dbReference type="AlphaFoldDB" id="A0A1G7BSW1"/>
<dbReference type="PROSITE" id="PS50885">
    <property type="entry name" value="HAMP"/>
    <property type="match status" value="1"/>
</dbReference>
<gene>
    <name evidence="6" type="ORF">SAMN04488105_102322</name>
</gene>
<dbReference type="Gene3D" id="1.10.490.10">
    <property type="entry name" value="Globins"/>
    <property type="match status" value="1"/>
</dbReference>
<dbReference type="SUPFAM" id="SSF46458">
    <property type="entry name" value="Globin-like"/>
    <property type="match status" value="1"/>
</dbReference>
<organism evidence="6 7">
    <name type="scientific">Salipiger thiooxidans</name>
    <dbReference type="NCBI Taxonomy" id="282683"/>
    <lineage>
        <taxon>Bacteria</taxon>
        <taxon>Pseudomonadati</taxon>
        <taxon>Pseudomonadota</taxon>
        <taxon>Alphaproteobacteria</taxon>
        <taxon>Rhodobacterales</taxon>
        <taxon>Roseobacteraceae</taxon>
        <taxon>Salipiger</taxon>
    </lineage>
</organism>
<dbReference type="Pfam" id="PF00015">
    <property type="entry name" value="MCPsignal"/>
    <property type="match status" value="1"/>
</dbReference>
<protein>
    <submittedName>
        <fullName evidence="6">Methyl-accepting chemotaxis protein</fullName>
    </submittedName>
</protein>
<proteinExistence type="inferred from homology"/>